<dbReference type="PANTHER" id="PTHR43080:SF2">
    <property type="entry name" value="CBS DOMAIN-CONTAINING PROTEIN"/>
    <property type="match status" value="1"/>
</dbReference>
<evidence type="ECO:0000256" key="1">
    <source>
        <dbReference type="ARBA" id="ARBA00023122"/>
    </source>
</evidence>
<dbReference type="InterPro" id="IPR051257">
    <property type="entry name" value="Diverse_CBS-Domain"/>
</dbReference>
<dbReference type="PROSITE" id="PS51371">
    <property type="entry name" value="CBS"/>
    <property type="match status" value="1"/>
</dbReference>
<evidence type="ECO:0000256" key="2">
    <source>
        <dbReference type="PROSITE-ProRule" id="PRU00703"/>
    </source>
</evidence>
<feature type="region of interest" description="Disordered" evidence="3">
    <location>
        <begin position="19"/>
        <end position="40"/>
    </location>
</feature>
<gene>
    <name evidence="5" type="ORF">CKO28_17690</name>
</gene>
<name>A0ABS1DIE6_9PROT</name>
<dbReference type="PANTHER" id="PTHR43080">
    <property type="entry name" value="CBS DOMAIN-CONTAINING PROTEIN CBSX3, MITOCHONDRIAL"/>
    <property type="match status" value="1"/>
</dbReference>
<dbReference type="Proteomes" id="UP001296873">
    <property type="component" value="Unassembled WGS sequence"/>
</dbReference>
<evidence type="ECO:0000313" key="6">
    <source>
        <dbReference type="Proteomes" id="UP001296873"/>
    </source>
</evidence>
<dbReference type="InterPro" id="IPR000644">
    <property type="entry name" value="CBS_dom"/>
</dbReference>
<evidence type="ECO:0000313" key="5">
    <source>
        <dbReference type="EMBL" id="MBK1669872.1"/>
    </source>
</evidence>
<dbReference type="SMART" id="SM00116">
    <property type="entry name" value="CBS"/>
    <property type="match status" value="2"/>
</dbReference>
<protein>
    <recommendedName>
        <fullName evidence="4">CBS domain-containing protein</fullName>
    </recommendedName>
</protein>
<evidence type="ECO:0000259" key="4">
    <source>
        <dbReference type="PROSITE" id="PS51371"/>
    </source>
</evidence>
<comment type="caution">
    <text evidence="5">The sequence shown here is derived from an EMBL/GenBank/DDBJ whole genome shotgun (WGS) entry which is preliminary data.</text>
</comment>
<dbReference type="Gene3D" id="3.10.580.10">
    <property type="entry name" value="CBS-domain"/>
    <property type="match status" value="1"/>
</dbReference>
<keyword evidence="6" id="KW-1185">Reference proteome</keyword>
<dbReference type="Pfam" id="PF00571">
    <property type="entry name" value="CBS"/>
    <property type="match status" value="2"/>
</dbReference>
<dbReference type="EMBL" id="NRRL01000065">
    <property type="protein sequence ID" value="MBK1669872.1"/>
    <property type="molecule type" value="Genomic_DNA"/>
</dbReference>
<keyword evidence="1 2" id="KW-0129">CBS domain</keyword>
<accession>A0ABS1DIE6</accession>
<proteinExistence type="predicted"/>
<dbReference type="InterPro" id="IPR046342">
    <property type="entry name" value="CBS_dom_sf"/>
</dbReference>
<evidence type="ECO:0000256" key="3">
    <source>
        <dbReference type="SAM" id="MobiDB-lite"/>
    </source>
</evidence>
<sequence>MKVDSTFIDFALGATSAQAKGRVDAPTSRSSSYYEPQASPAYHAGQRPTMRIADVPGMHEHRALAVVNDQLTVTEAATMMASQSIGAVVALRDGAMSGIFTERDLLVKVAAAGLDPSTTAVADVMTVDVATITVDDTLETAVSKMRDGGFRHLPVVDGSGEPFAMLSLRDLIALVTEAPLTDATP</sequence>
<organism evidence="5 6">
    <name type="scientific">Rhodovibrio sodomensis</name>
    <dbReference type="NCBI Taxonomy" id="1088"/>
    <lineage>
        <taxon>Bacteria</taxon>
        <taxon>Pseudomonadati</taxon>
        <taxon>Pseudomonadota</taxon>
        <taxon>Alphaproteobacteria</taxon>
        <taxon>Rhodospirillales</taxon>
        <taxon>Rhodovibrionaceae</taxon>
        <taxon>Rhodovibrio</taxon>
    </lineage>
</organism>
<dbReference type="SUPFAM" id="SSF54631">
    <property type="entry name" value="CBS-domain pair"/>
    <property type="match status" value="1"/>
</dbReference>
<reference evidence="5 6" key="1">
    <citation type="journal article" date="2020" name="Microorganisms">
        <title>Osmotic Adaptation and Compatible Solute Biosynthesis of Phototrophic Bacteria as Revealed from Genome Analyses.</title>
        <authorList>
            <person name="Imhoff J.F."/>
            <person name="Rahn T."/>
            <person name="Kunzel S."/>
            <person name="Keller A."/>
            <person name="Neulinger S.C."/>
        </authorList>
    </citation>
    <scope>NUCLEOTIDE SEQUENCE [LARGE SCALE GENOMIC DNA]</scope>
    <source>
        <strain evidence="5 6">DSM 9895</strain>
    </source>
</reference>
<feature type="domain" description="CBS" evidence="4">
    <location>
        <begin position="125"/>
        <end position="183"/>
    </location>
</feature>